<feature type="region of interest" description="Disordered" evidence="5">
    <location>
        <begin position="557"/>
        <end position="651"/>
    </location>
</feature>
<organism evidence="6 7">
    <name type="scientific">Rhodosorus marinus</name>
    <dbReference type="NCBI Taxonomy" id="101924"/>
    <lineage>
        <taxon>Eukaryota</taxon>
        <taxon>Rhodophyta</taxon>
        <taxon>Stylonematophyceae</taxon>
        <taxon>Stylonematales</taxon>
        <taxon>Stylonemataceae</taxon>
        <taxon>Rhodosorus</taxon>
    </lineage>
</organism>
<comment type="similarity">
    <text evidence="2">Belongs to the THOC5 family.</text>
</comment>
<evidence type="ECO:0000256" key="4">
    <source>
        <dbReference type="SAM" id="Coils"/>
    </source>
</evidence>
<name>A0AAV8UUC8_9RHOD</name>
<protein>
    <submittedName>
        <fullName evidence="6">Uncharacterized protein</fullName>
    </submittedName>
</protein>
<evidence type="ECO:0000313" key="6">
    <source>
        <dbReference type="EMBL" id="KAJ8905188.1"/>
    </source>
</evidence>
<feature type="compositionally biased region" description="Basic residues" evidence="5">
    <location>
        <begin position="612"/>
        <end position="621"/>
    </location>
</feature>
<dbReference type="GO" id="GO:0006406">
    <property type="term" value="P:mRNA export from nucleus"/>
    <property type="evidence" value="ECO:0007669"/>
    <property type="project" value="TreeGrafter"/>
</dbReference>
<keyword evidence="4" id="KW-0175">Coiled coil</keyword>
<feature type="coiled-coil region" evidence="4">
    <location>
        <begin position="131"/>
        <end position="158"/>
    </location>
</feature>
<dbReference type="GO" id="GO:0000445">
    <property type="term" value="C:THO complex part of transcription export complex"/>
    <property type="evidence" value="ECO:0007669"/>
    <property type="project" value="TreeGrafter"/>
</dbReference>
<evidence type="ECO:0000313" key="7">
    <source>
        <dbReference type="Proteomes" id="UP001157974"/>
    </source>
</evidence>
<dbReference type="PANTHER" id="PTHR13375:SF3">
    <property type="entry name" value="THO COMPLEX SUBUNIT 5 HOMOLOG"/>
    <property type="match status" value="1"/>
</dbReference>
<feature type="compositionally biased region" description="Basic and acidic residues" evidence="5">
    <location>
        <begin position="578"/>
        <end position="595"/>
    </location>
</feature>
<keyword evidence="3" id="KW-0539">Nucleus</keyword>
<dbReference type="AlphaFoldDB" id="A0AAV8UUC8"/>
<dbReference type="Proteomes" id="UP001157974">
    <property type="component" value="Unassembled WGS sequence"/>
</dbReference>
<evidence type="ECO:0000256" key="3">
    <source>
        <dbReference type="ARBA" id="ARBA00023242"/>
    </source>
</evidence>
<evidence type="ECO:0000256" key="2">
    <source>
        <dbReference type="ARBA" id="ARBA00008044"/>
    </source>
</evidence>
<sequence>MDKIEAVERAKDRVLESSRIIKDELARQKAGETDSTRVANAMLNMRAAHRDSLLIAEEIKKKALEANEALVVPKIKLEGLIYLAAQLRKEIQACKAYEGTYKKLELLEESEALEPEKAKLMSEHEKTMARLDMELSERKRLQTKAAELLSNQRRQELENISTRKFIAELPAKLENITAVAKPVKDQFFSSRIGKSSIGKVPSFSTTELETISSLPTPLYIAYREAAAYRDAFEESMFVSVIEDEAQSEKQAVSLRFRDESENSRNIELIIRYNSEIGVSSLESRSSFLKTKSLCLLYPADDGLKLPNPSAAHSTSSESKVGELCGGGLPFMFVQVLCGLYFPDRIEKKKRSSSGGSAEDFNQWKRVAVEAPLHARFGAVISAIRNRSKMIHSVELVANASTPPTAPLDVCKLPAVPKTMCSPWKEHSSDDDFSKVYTFELRSIRSTQKLQKFKIEVQVKIRVDFPYKRPDWSFSSSVSAITSEDFDAMKTVLASYAEEYIRNTQNRPELLLQCLVMRLRAMIDVIVETELDDSGAPEEIGRRPRWLNSFEGPLRQRPLKYNEDSQMFERPTLDSSVHIPDREAEPSERGSLEKTKSGLKKKVRAKDAETDRKRRKSSKSAKKSSSSSKSKKKPHEDVDEEFAEEVAKAMDM</sequence>
<reference evidence="6 7" key="1">
    <citation type="journal article" date="2023" name="Nat. Commun.">
        <title>Origin of minicircular mitochondrial genomes in red algae.</title>
        <authorList>
            <person name="Lee Y."/>
            <person name="Cho C.H."/>
            <person name="Lee Y.M."/>
            <person name="Park S.I."/>
            <person name="Yang J.H."/>
            <person name="West J.A."/>
            <person name="Bhattacharya D."/>
            <person name="Yoon H.S."/>
        </authorList>
    </citation>
    <scope>NUCLEOTIDE SEQUENCE [LARGE SCALE GENOMIC DNA]</scope>
    <source>
        <strain evidence="6 7">CCMP1338</strain>
        <tissue evidence="6">Whole cell</tissue>
    </source>
</reference>
<comment type="subcellular location">
    <subcellularLocation>
        <location evidence="1">Nucleus</location>
    </subcellularLocation>
</comment>
<evidence type="ECO:0000256" key="1">
    <source>
        <dbReference type="ARBA" id="ARBA00004123"/>
    </source>
</evidence>
<proteinExistence type="inferred from homology"/>
<dbReference type="PANTHER" id="PTHR13375">
    <property type="entry name" value="FMS INTERACTING PROTEIN"/>
    <property type="match status" value="1"/>
</dbReference>
<keyword evidence="7" id="KW-1185">Reference proteome</keyword>
<comment type="caution">
    <text evidence="6">The sequence shown here is derived from an EMBL/GenBank/DDBJ whole genome shotgun (WGS) entry which is preliminary data.</text>
</comment>
<dbReference type="InterPro" id="IPR019163">
    <property type="entry name" value="THO_Thoc5"/>
</dbReference>
<accession>A0AAV8UUC8</accession>
<gene>
    <name evidence="6" type="ORF">NDN08_001697</name>
</gene>
<dbReference type="Pfam" id="PF09766">
    <property type="entry name" value="FmiP_Thoc5"/>
    <property type="match status" value="1"/>
</dbReference>
<evidence type="ECO:0000256" key="5">
    <source>
        <dbReference type="SAM" id="MobiDB-lite"/>
    </source>
</evidence>
<dbReference type="GO" id="GO:0003729">
    <property type="term" value="F:mRNA binding"/>
    <property type="evidence" value="ECO:0007669"/>
    <property type="project" value="TreeGrafter"/>
</dbReference>
<dbReference type="EMBL" id="JAMWBK010000005">
    <property type="protein sequence ID" value="KAJ8905188.1"/>
    <property type="molecule type" value="Genomic_DNA"/>
</dbReference>